<evidence type="ECO:0000313" key="3">
    <source>
        <dbReference type="Proteomes" id="UP000002296"/>
    </source>
</evidence>
<dbReference type="STRING" id="353153.Q4CKC8"/>
<organism evidence="2 3">
    <name type="scientific">Trypanosoma cruzi (strain CL Brener)</name>
    <dbReference type="NCBI Taxonomy" id="353153"/>
    <lineage>
        <taxon>Eukaryota</taxon>
        <taxon>Discoba</taxon>
        <taxon>Euglenozoa</taxon>
        <taxon>Kinetoplastea</taxon>
        <taxon>Metakinetoplastina</taxon>
        <taxon>Trypanosomatida</taxon>
        <taxon>Trypanosomatidae</taxon>
        <taxon>Trypanosoma</taxon>
        <taxon>Schizotrypanum</taxon>
    </lineage>
</organism>
<keyword evidence="3" id="KW-1185">Reference proteome</keyword>
<protein>
    <submittedName>
        <fullName evidence="2">Uncharacterized protein</fullName>
    </submittedName>
</protein>
<accession>Q4CKC8</accession>
<dbReference type="GeneID" id="3531183"/>
<comment type="caution">
    <text evidence="2">The sequence shown here is derived from an EMBL/GenBank/DDBJ whole genome shotgun (WGS) entry which is preliminary data.</text>
</comment>
<sequence>MDSTEKRVAIGMRRATKATVPAWNQQPSPFWNSWLAKFYRTIATASDAEGSQRLDLRRREALREASKSRWRTLRSELESTDGNSRQVVRRVCASRSSSTPAGKFDGPMLSRHPKVSHLMKR</sequence>
<dbReference type="KEGG" id="tcr:511695.10"/>
<proteinExistence type="predicted"/>
<feature type="compositionally biased region" description="Basic residues" evidence="1">
    <location>
        <begin position="111"/>
        <end position="121"/>
    </location>
</feature>
<dbReference type="InParanoid" id="Q4CKC8"/>
<reference evidence="2 3" key="1">
    <citation type="journal article" date="2005" name="Science">
        <title>The genome sequence of Trypanosoma cruzi, etiologic agent of Chagas disease.</title>
        <authorList>
            <person name="El-Sayed N.M."/>
            <person name="Myler P.J."/>
            <person name="Bartholomeu D.C."/>
            <person name="Nilsson D."/>
            <person name="Aggarwal G."/>
            <person name="Tran A.N."/>
            <person name="Ghedin E."/>
            <person name="Worthey E.A."/>
            <person name="Delcher A.L."/>
            <person name="Blandin G."/>
            <person name="Westenberger S.J."/>
            <person name="Caler E."/>
            <person name="Cerqueira G.C."/>
            <person name="Branche C."/>
            <person name="Haas B."/>
            <person name="Anupama A."/>
            <person name="Arner E."/>
            <person name="Aslund L."/>
            <person name="Attipoe P."/>
            <person name="Bontempi E."/>
            <person name="Bringaud F."/>
            <person name="Burton P."/>
            <person name="Cadag E."/>
            <person name="Campbell D.A."/>
            <person name="Carrington M."/>
            <person name="Crabtree J."/>
            <person name="Darban H."/>
            <person name="da Silveira J.F."/>
            <person name="de Jong P."/>
            <person name="Edwards K."/>
            <person name="Englund P.T."/>
            <person name="Fazelina G."/>
            <person name="Feldblyum T."/>
            <person name="Ferella M."/>
            <person name="Frasch A.C."/>
            <person name="Gull K."/>
            <person name="Horn D."/>
            <person name="Hou L."/>
            <person name="Huang Y."/>
            <person name="Kindlund E."/>
            <person name="Klingbeil M."/>
            <person name="Kluge S."/>
            <person name="Koo H."/>
            <person name="Lacerda D."/>
            <person name="Levin M.J."/>
            <person name="Lorenzi H."/>
            <person name="Louie T."/>
            <person name="Machado C.R."/>
            <person name="McCulloch R."/>
            <person name="McKenna A."/>
            <person name="Mizuno Y."/>
            <person name="Mottram J.C."/>
            <person name="Nelson S."/>
            <person name="Ochaya S."/>
            <person name="Osoegawa K."/>
            <person name="Pai G."/>
            <person name="Parsons M."/>
            <person name="Pentony M."/>
            <person name="Pettersson U."/>
            <person name="Pop M."/>
            <person name="Ramirez J.L."/>
            <person name="Rinta J."/>
            <person name="Robertson L."/>
            <person name="Salzberg S.L."/>
            <person name="Sanchez D.O."/>
            <person name="Seyler A."/>
            <person name="Sharma R."/>
            <person name="Shetty J."/>
            <person name="Simpson A.J."/>
            <person name="Sisk E."/>
            <person name="Tammi M.T."/>
            <person name="Tarleton R."/>
            <person name="Teixeira S."/>
            <person name="Van Aken S."/>
            <person name="Vogt C."/>
            <person name="Ward P.N."/>
            <person name="Wickstead B."/>
            <person name="Wortman J."/>
            <person name="White O."/>
            <person name="Fraser C.M."/>
            <person name="Stuart K.D."/>
            <person name="Andersson B."/>
        </authorList>
    </citation>
    <scope>NUCLEOTIDE SEQUENCE [LARGE SCALE GENOMIC DNA]</scope>
    <source>
        <strain evidence="2 3">CL Brener</strain>
    </source>
</reference>
<dbReference type="RefSeq" id="XP_802176.1">
    <property type="nucleotide sequence ID" value="XM_797083.1"/>
</dbReference>
<dbReference type="PaxDb" id="353153-Q4CKC8"/>
<feature type="region of interest" description="Disordered" evidence="1">
    <location>
        <begin position="65"/>
        <end position="121"/>
    </location>
</feature>
<evidence type="ECO:0000313" key="2">
    <source>
        <dbReference type="EMBL" id="EAN80730.1"/>
    </source>
</evidence>
<evidence type="ECO:0000256" key="1">
    <source>
        <dbReference type="SAM" id="MobiDB-lite"/>
    </source>
</evidence>
<feature type="compositionally biased region" description="Low complexity" evidence="1">
    <location>
        <begin position="84"/>
        <end position="98"/>
    </location>
</feature>
<feature type="compositionally biased region" description="Basic and acidic residues" evidence="1">
    <location>
        <begin position="65"/>
        <end position="77"/>
    </location>
</feature>
<gene>
    <name evidence="2" type="ORF">Tc00.1047053511695.10</name>
</gene>
<dbReference type="AlphaFoldDB" id="Q4CKC8"/>
<name>Q4CKC8_TRYCC</name>
<dbReference type="EMBL" id="AAHK01010066">
    <property type="protein sequence ID" value="EAN80730.1"/>
    <property type="molecule type" value="Genomic_DNA"/>
</dbReference>
<dbReference type="Proteomes" id="UP000002296">
    <property type="component" value="Unassembled WGS sequence"/>
</dbReference>
<dbReference type="OMA" id="ATVPAWN"/>